<dbReference type="Proteomes" id="UP000294164">
    <property type="component" value="Unassembled WGS sequence"/>
</dbReference>
<evidence type="ECO:0000313" key="2">
    <source>
        <dbReference type="EMBL" id="TAA42500.1"/>
    </source>
</evidence>
<dbReference type="AlphaFoldDB" id="A0A4V2HG07"/>
<comment type="caution">
    <text evidence="2">The sequence shown here is derived from an EMBL/GenBank/DDBJ whole genome shotgun (WGS) entry which is preliminary data.</text>
</comment>
<evidence type="ECO:0000313" key="3">
    <source>
        <dbReference type="Proteomes" id="UP000294164"/>
    </source>
</evidence>
<protein>
    <submittedName>
        <fullName evidence="2">Uncharacterized protein</fullName>
    </submittedName>
</protein>
<feature type="region of interest" description="Disordered" evidence="1">
    <location>
        <begin position="1"/>
        <end position="30"/>
    </location>
</feature>
<sequence length="118" mass="13131">MNENVSRLRQLLADASPRRQKKSPAQEQAQREYDYFAANEPVVATLDTSPRAKAVREIMRIAEWRNAHVALTMTLDRMDASSVSDLPDDKLATLLETMRQIELCAETGAGSPYAPPAT</sequence>
<proteinExistence type="predicted"/>
<reference evidence="2 3" key="1">
    <citation type="submission" date="2019-02" db="EMBL/GenBank/DDBJ databases">
        <title>WGS of Pseudoxanthomonas species novum from clinical isolates.</title>
        <authorList>
            <person name="Bernier A.-M."/>
            <person name="Bernard K."/>
            <person name="Vachon A."/>
        </authorList>
    </citation>
    <scope>NUCLEOTIDE SEQUENCE [LARGE SCALE GENOMIC DNA]</scope>
    <source>
        <strain evidence="2 3">NML130969</strain>
    </source>
</reference>
<dbReference type="RefSeq" id="WP_130534538.1">
    <property type="nucleotide sequence ID" value="NZ_SHMG01000005.1"/>
</dbReference>
<accession>A0A4V2HG07</accession>
<name>A0A4V2HG07_9GAMM</name>
<evidence type="ECO:0000256" key="1">
    <source>
        <dbReference type="SAM" id="MobiDB-lite"/>
    </source>
</evidence>
<dbReference type="EMBL" id="SHMG01000005">
    <property type="protein sequence ID" value="TAA42500.1"/>
    <property type="molecule type" value="Genomic_DNA"/>
</dbReference>
<organism evidence="2 3">
    <name type="scientific">Pseudoxanthomonas winnipegensis</name>
    <dbReference type="NCBI Taxonomy" id="2480810"/>
    <lineage>
        <taxon>Bacteria</taxon>
        <taxon>Pseudomonadati</taxon>
        <taxon>Pseudomonadota</taxon>
        <taxon>Gammaproteobacteria</taxon>
        <taxon>Lysobacterales</taxon>
        <taxon>Lysobacteraceae</taxon>
        <taxon>Pseudoxanthomonas</taxon>
    </lineage>
</organism>
<gene>
    <name evidence="2" type="ORF">EA655_10765</name>
</gene>